<evidence type="ECO:0000313" key="2">
    <source>
        <dbReference type="EMBL" id="KAK0448487.1"/>
    </source>
</evidence>
<feature type="transmembrane region" description="Helical" evidence="1">
    <location>
        <begin position="173"/>
        <end position="198"/>
    </location>
</feature>
<gene>
    <name evidence="2" type="ORF">EV420DRAFT_1711847</name>
</gene>
<reference evidence="2" key="1">
    <citation type="submission" date="2023-06" db="EMBL/GenBank/DDBJ databases">
        <authorList>
            <consortium name="Lawrence Berkeley National Laboratory"/>
            <person name="Ahrendt S."/>
            <person name="Sahu N."/>
            <person name="Indic B."/>
            <person name="Wong-Bajracharya J."/>
            <person name="Merenyi Z."/>
            <person name="Ke H.-M."/>
            <person name="Monk M."/>
            <person name="Kocsube S."/>
            <person name="Drula E."/>
            <person name="Lipzen A."/>
            <person name="Balint B."/>
            <person name="Henrissat B."/>
            <person name="Andreopoulos B."/>
            <person name="Martin F.M."/>
            <person name="Harder C.B."/>
            <person name="Rigling D."/>
            <person name="Ford K.L."/>
            <person name="Foster G.D."/>
            <person name="Pangilinan J."/>
            <person name="Papanicolaou A."/>
            <person name="Barry K."/>
            <person name="LaButti K."/>
            <person name="Viragh M."/>
            <person name="Koriabine M."/>
            <person name="Yan M."/>
            <person name="Riley R."/>
            <person name="Champramary S."/>
            <person name="Plett K.L."/>
            <person name="Tsai I.J."/>
            <person name="Slot J."/>
            <person name="Sipos G."/>
            <person name="Plett J."/>
            <person name="Nagy L.G."/>
            <person name="Grigoriev I.V."/>
        </authorList>
    </citation>
    <scope>NUCLEOTIDE SEQUENCE</scope>
    <source>
        <strain evidence="2">CCBAS 213</strain>
    </source>
</reference>
<keyword evidence="1" id="KW-1133">Transmembrane helix</keyword>
<sequence>MAAQTDFPPGLTEAAIHQLLDYELNSGIFYFLLHGIYTGVLAVTLWSIYISKSQPIRRGLVIVTIVLYITTSINVAITWSSICSAFIDHGQNLWTKYFTYAEANVPVETLGAGIVSTISTILADSTMIWRCWQVWGQCWLIVLIPILCLFSGVVCNILVFHQEFLSGFMMNPLLQILYISFSLATTLFCTLLIIYRIWRVGQINNGGLRVYGHMIEVLVESAALFSISLILYVVLDASNSSAYYYIDRLAAILRGVTPTLLIGRIVAGHARPDDSWQGSIASSLNFRPGHSQTSSQEDSMISINLSDDLEAQQPERNVIYEHPLGGYQEDVRQRVMHGDNMEALPEEVDGGSDMINDVIIVQRH</sequence>
<feature type="transmembrane region" description="Helical" evidence="1">
    <location>
        <begin position="210"/>
        <end position="235"/>
    </location>
</feature>
<protein>
    <submittedName>
        <fullName evidence="2">Uncharacterized protein</fullName>
    </submittedName>
</protein>
<dbReference type="GeneID" id="85363192"/>
<evidence type="ECO:0000256" key="1">
    <source>
        <dbReference type="SAM" id="Phobius"/>
    </source>
</evidence>
<keyword evidence="1" id="KW-0472">Membrane</keyword>
<name>A0AA39MVT3_ARMTA</name>
<dbReference type="EMBL" id="JAUEPS010000041">
    <property type="protein sequence ID" value="KAK0448487.1"/>
    <property type="molecule type" value="Genomic_DNA"/>
</dbReference>
<proteinExistence type="predicted"/>
<dbReference type="Proteomes" id="UP001175211">
    <property type="component" value="Unassembled WGS sequence"/>
</dbReference>
<feature type="transmembrane region" description="Helical" evidence="1">
    <location>
        <begin position="138"/>
        <end position="161"/>
    </location>
</feature>
<feature type="transmembrane region" description="Helical" evidence="1">
    <location>
        <begin position="107"/>
        <end position="126"/>
    </location>
</feature>
<evidence type="ECO:0000313" key="3">
    <source>
        <dbReference type="Proteomes" id="UP001175211"/>
    </source>
</evidence>
<dbReference type="RefSeq" id="XP_060326592.1">
    <property type="nucleotide sequence ID" value="XM_060479644.1"/>
</dbReference>
<comment type="caution">
    <text evidence="2">The sequence shown here is derived from an EMBL/GenBank/DDBJ whole genome shotgun (WGS) entry which is preliminary data.</text>
</comment>
<feature type="transmembrane region" description="Helical" evidence="1">
    <location>
        <begin position="60"/>
        <end position="87"/>
    </location>
</feature>
<keyword evidence="1" id="KW-0812">Transmembrane</keyword>
<dbReference type="AlphaFoldDB" id="A0AA39MVT3"/>
<keyword evidence="3" id="KW-1185">Reference proteome</keyword>
<organism evidence="2 3">
    <name type="scientific">Armillaria tabescens</name>
    <name type="common">Ringless honey mushroom</name>
    <name type="synonym">Agaricus tabescens</name>
    <dbReference type="NCBI Taxonomy" id="1929756"/>
    <lineage>
        <taxon>Eukaryota</taxon>
        <taxon>Fungi</taxon>
        <taxon>Dikarya</taxon>
        <taxon>Basidiomycota</taxon>
        <taxon>Agaricomycotina</taxon>
        <taxon>Agaricomycetes</taxon>
        <taxon>Agaricomycetidae</taxon>
        <taxon>Agaricales</taxon>
        <taxon>Marasmiineae</taxon>
        <taxon>Physalacriaceae</taxon>
        <taxon>Desarmillaria</taxon>
    </lineage>
</organism>
<accession>A0AA39MVT3</accession>
<feature type="transmembrane region" description="Helical" evidence="1">
    <location>
        <begin position="28"/>
        <end position="48"/>
    </location>
</feature>